<name>A0A0B7B004_9EUPU</name>
<evidence type="ECO:0000313" key="2">
    <source>
        <dbReference type="EMBL" id="CEK85626.1"/>
    </source>
</evidence>
<dbReference type="AlphaFoldDB" id="A0A0B7B004"/>
<dbReference type="EMBL" id="HACG01038761">
    <property type="protein sequence ID" value="CEK85626.1"/>
    <property type="molecule type" value="Transcribed_RNA"/>
</dbReference>
<feature type="chain" id="PRO_5007391742" evidence="1">
    <location>
        <begin position="20"/>
        <end position="53"/>
    </location>
</feature>
<gene>
    <name evidence="2" type="primary">ORF149238</name>
    <name evidence="3" type="synonym">ORF149240</name>
</gene>
<evidence type="ECO:0000256" key="1">
    <source>
        <dbReference type="SAM" id="SignalP"/>
    </source>
</evidence>
<keyword evidence="1" id="KW-0732">Signal</keyword>
<feature type="signal peptide" evidence="1">
    <location>
        <begin position="1"/>
        <end position="19"/>
    </location>
</feature>
<dbReference type="EMBL" id="HACG01038762">
    <property type="protein sequence ID" value="CEK85627.1"/>
    <property type="molecule type" value="Transcribed_RNA"/>
</dbReference>
<sequence length="53" mass="5891">MKAKIAVSTLLWCLQVTLTNRVMLVVANPTARCSMPDGLKYMNQIKKDLAVVL</sequence>
<proteinExistence type="predicted"/>
<protein>
    <submittedName>
        <fullName evidence="2">Uncharacterized protein</fullName>
    </submittedName>
</protein>
<reference evidence="2" key="1">
    <citation type="submission" date="2014-12" db="EMBL/GenBank/DDBJ databases">
        <title>Insight into the proteome of Arion vulgaris.</title>
        <authorList>
            <person name="Aradska J."/>
            <person name="Bulat T."/>
            <person name="Smidak R."/>
            <person name="Sarate P."/>
            <person name="Gangsoo J."/>
            <person name="Sialana F."/>
            <person name="Bilban M."/>
            <person name="Lubec G."/>
        </authorList>
    </citation>
    <scope>NUCLEOTIDE SEQUENCE</scope>
    <source>
        <tissue evidence="2">Skin</tissue>
    </source>
</reference>
<evidence type="ECO:0000313" key="3">
    <source>
        <dbReference type="EMBL" id="CEK85627.1"/>
    </source>
</evidence>
<organism evidence="2">
    <name type="scientific">Arion vulgaris</name>
    <dbReference type="NCBI Taxonomy" id="1028688"/>
    <lineage>
        <taxon>Eukaryota</taxon>
        <taxon>Metazoa</taxon>
        <taxon>Spiralia</taxon>
        <taxon>Lophotrochozoa</taxon>
        <taxon>Mollusca</taxon>
        <taxon>Gastropoda</taxon>
        <taxon>Heterobranchia</taxon>
        <taxon>Euthyneura</taxon>
        <taxon>Panpulmonata</taxon>
        <taxon>Eupulmonata</taxon>
        <taxon>Stylommatophora</taxon>
        <taxon>Helicina</taxon>
        <taxon>Arionoidea</taxon>
        <taxon>Arionidae</taxon>
        <taxon>Arion</taxon>
    </lineage>
</organism>
<accession>A0A0B7B004</accession>